<protein>
    <recommendedName>
        <fullName evidence="1">glutamate--cysteine ligase</fullName>
        <ecNumber evidence="1">6.3.2.2</ecNumber>
    </recommendedName>
</protein>
<dbReference type="InterPro" id="IPR035434">
    <property type="entry name" value="GCL_bact_plant"/>
</dbReference>
<dbReference type="SUPFAM" id="SSF55931">
    <property type="entry name" value="Glutamine synthetase/guanido kinase"/>
    <property type="match status" value="1"/>
</dbReference>
<gene>
    <name evidence="6" type="ORF">NXS10_07645</name>
</gene>
<dbReference type="RefSeq" id="WP_259139224.1">
    <property type="nucleotide sequence ID" value="NZ_JANUXX010000009.1"/>
</dbReference>
<evidence type="ECO:0000256" key="3">
    <source>
        <dbReference type="ARBA" id="ARBA00022741"/>
    </source>
</evidence>
<evidence type="ECO:0000256" key="2">
    <source>
        <dbReference type="ARBA" id="ARBA00022598"/>
    </source>
</evidence>
<evidence type="ECO:0000256" key="5">
    <source>
        <dbReference type="ARBA" id="ARBA00048819"/>
    </source>
</evidence>
<name>A0ABT2F8S3_9STRE</name>
<accession>A0ABT2F8S3</accession>
<comment type="caution">
    <text evidence="6">The sequence shown here is derived from an EMBL/GenBank/DDBJ whole genome shotgun (WGS) entry which is preliminary data.</text>
</comment>
<keyword evidence="2 6" id="KW-0436">Ligase</keyword>
<keyword evidence="3" id="KW-0547">Nucleotide-binding</keyword>
<evidence type="ECO:0000256" key="4">
    <source>
        <dbReference type="ARBA" id="ARBA00022840"/>
    </source>
</evidence>
<evidence type="ECO:0000256" key="1">
    <source>
        <dbReference type="ARBA" id="ARBA00012220"/>
    </source>
</evidence>
<dbReference type="InterPro" id="IPR006336">
    <property type="entry name" value="GCS2"/>
</dbReference>
<dbReference type="GO" id="GO:0016874">
    <property type="term" value="F:ligase activity"/>
    <property type="evidence" value="ECO:0007669"/>
    <property type="project" value="UniProtKB-KW"/>
</dbReference>
<evidence type="ECO:0000313" key="6">
    <source>
        <dbReference type="EMBL" id="MCS4488824.1"/>
    </source>
</evidence>
<dbReference type="Pfam" id="PF04107">
    <property type="entry name" value="GCS2"/>
    <property type="match status" value="1"/>
</dbReference>
<reference evidence="6 7" key="1">
    <citation type="journal article" date="2023" name="Int. J. Syst. Evol. Microbiol.">
        <title>Streptococcus sciuri sp. nov., Staphylococcus marylandisciuri sp. nov. and Staphylococcus americanisciuri sp. nov., isolated from faeces of eastern grey squirrel (Sciurus carolinensis).</title>
        <authorList>
            <person name="Volokhov D.V."/>
            <person name="Zagorodnyaya T.A."/>
            <person name="Furtak V.A."/>
            <person name="Nattanmai G."/>
            <person name="Randall L."/>
            <person name="Jose S."/>
            <person name="Gao Y."/>
            <person name="Eisenberg T."/>
            <person name="Delmonte P."/>
            <person name="Blom J."/>
            <person name="Mitchell K.K."/>
        </authorList>
    </citation>
    <scope>NUCLEOTIDE SEQUENCE [LARGE SCALE GENOMIC DNA]</scope>
    <source>
        <strain evidence="6 7">SQ9-PEA</strain>
    </source>
</reference>
<sequence>MRSKELLYNRYIKPIKTAPKAYIGVEFEFPIVNTLGNATDITVSKELLAYLVEQHGFQSVKKDEDGAHVQIMEPISGDSILFEVSYNILEFAFKKSLTIQEVDKRFKNYLTIIQPYLHHHSHELQGWGVHPHWAINDNRPVALPRYQMLLSYLALSDKEQTGVFHSYPNYGAFICGNQVQLDISKQTLIPTLNRFNQLEPIKAYLFANSTFWGSGWNTRLSRDIFWEESMHGKHMENTGLYTRRFTGIDDFINYLDRTSLFTTMRDGKMVYFSPIRAKDYFSKSIIEAYDLQGDKINITPREEDFYYHRSYNYEDLTTRGTVEFRSTCTQSLDKNFVPVAFHVGLFNNLEKLGDYLDNFSLYQKYNHDYRKMRRLFAGTTISKEDKKELEVASAHLIQMAEEGLKNRGFSEEVYLKNLK</sequence>
<organism evidence="6 7">
    <name type="scientific">Streptococcus sciuri</name>
    <dbReference type="NCBI Taxonomy" id="2973939"/>
    <lineage>
        <taxon>Bacteria</taxon>
        <taxon>Bacillati</taxon>
        <taxon>Bacillota</taxon>
        <taxon>Bacilli</taxon>
        <taxon>Lactobacillales</taxon>
        <taxon>Streptococcaceae</taxon>
        <taxon>Streptococcus</taxon>
    </lineage>
</organism>
<dbReference type="Proteomes" id="UP001206548">
    <property type="component" value="Unassembled WGS sequence"/>
</dbReference>
<dbReference type="Gene3D" id="3.30.590.20">
    <property type="match status" value="1"/>
</dbReference>
<dbReference type="PANTHER" id="PTHR34378:SF1">
    <property type="entry name" value="GLUTAMATE--CYSTEINE LIGASE, CHLOROPLASTIC"/>
    <property type="match status" value="1"/>
</dbReference>
<proteinExistence type="predicted"/>
<keyword evidence="7" id="KW-1185">Reference proteome</keyword>
<dbReference type="InterPro" id="IPR014746">
    <property type="entry name" value="Gln_synth/guanido_kin_cat_dom"/>
</dbReference>
<keyword evidence="4" id="KW-0067">ATP-binding</keyword>
<dbReference type="PANTHER" id="PTHR34378">
    <property type="entry name" value="GLUTAMATE--CYSTEINE LIGASE, CHLOROPLASTIC"/>
    <property type="match status" value="1"/>
</dbReference>
<comment type="catalytic activity">
    <reaction evidence="5">
        <text>L-cysteine + L-glutamate + ATP = gamma-L-glutamyl-L-cysteine + ADP + phosphate + H(+)</text>
        <dbReference type="Rhea" id="RHEA:13285"/>
        <dbReference type="ChEBI" id="CHEBI:15378"/>
        <dbReference type="ChEBI" id="CHEBI:29985"/>
        <dbReference type="ChEBI" id="CHEBI:30616"/>
        <dbReference type="ChEBI" id="CHEBI:35235"/>
        <dbReference type="ChEBI" id="CHEBI:43474"/>
        <dbReference type="ChEBI" id="CHEBI:58173"/>
        <dbReference type="ChEBI" id="CHEBI:456216"/>
        <dbReference type="EC" id="6.3.2.2"/>
    </reaction>
</comment>
<dbReference type="EC" id="6.3.2.2" evidence="1"/>
<dbReference type="EMBL" id="JANUXX010000009">
    <property type="protein sequence ID" value="MCS4488824.1"/>
    <property type="molecule type" value="Genomic_DNA"/>
</dbReference>
<evidence type="ECO:0000313" key="7">
    <source>
        <dbReference type="Proteomes" id="UP001206548"/>
    </source>
</evidence>